<dbReference type="EMBL" id="JAGGLL010000047">
    <property type="protein sequence ID" value="MBP2024044.1"/>
    <property type="molecule type" value="Genomic_DNA"/>
</dbReference>
<keyword evidence="6" id="KW-1185">Reference proteome</keyword>
<sequence length="182" mass="20912">MLPKRLDRTIIYENPWVNLYVDKVMFPDGRLIEKHHYLHFESQSVGVVIENDNDEILLIQSYRYTTNSIEWEIPAGGIEKGETPEEAAKREVLEETGYKVTEPKLICTYNPSNGMSDAVVNIVRCKAISCIEEFDKNEVKERKWIKISEIKKMIRENKINCGLTLTGLLLTFSGIMEGENGI</sequence>
<evidence type="ECO:0000256" key="3">
    <source>
        <dbReference type="RuleBase" id="RU003476"/>
    </source>
</evidence>
<proteinExistence type="inferred from homology"/>
<dbReference type="PANTHER" id="PTHR43046">
    <property type="entry name" value="GDP-MANNOSE MANNOSYL HYDROLASE"/>
    <property type="match status" value="1"/>
</dbReference>
<dbReference type="InterPro" id="IPR015797">
    <property type="entry name" value="NUDIX_hydrolase-like_dom_sf"/>
</dbReference>
<protein>
    <submittedName>
        <fullName evidence="5">ADP-ribose pyrophosphatase</fullName>
        <ecNumber evidence="5">3.6.1.13</ecNumber>
    </submittedName>
</protein>
<dbReference type="Pfam" id="PF00293">
    <property type="entry name" value="NUDIX"/>
    <property type="match status" value="1"/>
</dbReference>
<organism evidence="5 6">
    <name type="scientific">Clostridium punense</name>
    <dbReference type="NCBI Taxonomy" id="1054297"/>
    <lineage>
        <taxon>Bacteria</taxon>
        <taxon>Bacillati</taxon>
        <taxon>Bacillota</taxon>
        <taxon>Clostridia</taxon>
        <taxon>Eubacteriales</taxon>
        <taxon>Clostridiaceae</taxon>
        <taxon>Clostridium</taxon>
    </lineage>
</organism>
<dbReference type="Proteomes" id="UP001519308">
    <property type="component" value="Unassembled WGS sequence"/>
</dbReference>
<feature type="domain" description="Nudix hydrolase" evidence="4">
    <location>
        <begin position="40"/>
        <end position="167"/>
    </location>
</feature>
<dbReference type="EC" id="3.6.1.13" evidence="5"/>
<dbReference type="InterPro" id="IPR020476">
    <property type="entry name" value="Nudix_hydrolase"/>
</dbReference>
<dbReference type="Gene3D" id="3.90.79.10">
    <property type="entry name" value="Nucleoside Triphosphate Pyrophosphohydrolase"/>
    <property type="match status" value="1"/>
</dbReference>
<evidence type="ECO:0000313" key="6">
    <source>
        <dbReference type="Proteomes" id="UP001519308"/>
    </source>
</evidence>
<gene>
    <name evidence="5" type="ORF">J2Z44_003894</name>
</gene>
<evidence type="ECO:0000256" key="2">
    <source>
        <dbReference type="ARBA" id="ARBA00022801"/>
    </source>
</evidence>
<dbReference type="GO" id="GO:0047631">
    <property type="term" value="F:ADP-ribose diphosphatase activity"/>
    <property type="evidence" value="ECO:0007669"/>
    <property type="project" value="UniProtKB-EC"/>
</dbReference>
<keyword evidence="2 3" id="KW-0378">Hydrolase</keyword>
<evidence type="ECO:0000259" key="4">
    <source>
        <dbReference type="PROSITE" id="PS51462"/>
    </source>
</evidence>
<comment type="similarity">
    <text evidence="3">Belongs to the Nudix hydrolase family.</text>
</comment>
<comment type="caution">
    <text evidence="5">The sequence shown here is derived from an EMBL/GenBank/DDBJ whole genome shotgun (WGS) entry which is preliminary data.</text>
</comment>
<dbReference type="PRINTS" id="PR00502">
    <property type="entry name" value="NUDIXFAMILY"/>
</dbReference>
<evidence type="ECO:0000313" key="5">
    <source>
        <dbReference type="EMBL" id="MBP2024044.1"/>
    </source>
</evidence>
<dbReference type="PROSITE" id="PS00893">
    <property type="entry name" value="NUDIX_BOX"/>
    <property type="match status" value="1"/>
</dbReference>
<dbReference type="PANTHER" id="PTHR43046:SF14">
    <property type="entry name" value="MUTT_NUDIX FAMILY PROTEIN"/>
    <property type="match status" value="1"/>
</dbReference>
<dbReference type="PROSITE" id="PS51462">
    <property type="entry name" value="NUDIX"/>
    <property type="match status" value="1"/>
</dbReference>
<evidence type="ECO:0000256" key="1">
    <source>
        <dbReference type="ARBA" id="ARBA00001946"/>
    </source>
</evidence>
<dbReference type="CDD" id="cd03424">
    <property type="entry name" value="NUDIX_ADPRase_Nudt5_UGPPase_Nudt14"/>
    <property type="match status" value="1"/>
</dbReference>
<accession>A0ABS4K8C6</accession>
<reference evidence="5 6" key="1">
    <citation type="submission" date="2021-03" db="EMBL/GenBank/DDBJ databases">
        <title>Genomic Encyclopedia of Type Strains, Phase IV (KMG-IV): sequencing the most valuable type-strain genomes for metagenomic binning, comparative biology and taxonomic classification.</title>
        <authorList>
            <person name="Goeker M."/>
        </authorList>
    </citation>
    <scope>NUCLEOTIDE SEQUENCE [LARGE SCALE GENOMIC DNA]</scope>
    <source>
        <strain evidence="5 6">DSM 28650</strain>
    </source>
</reference>
<dbReference type="InterPro" id="IPR020084">
    <property type="entry name" value="NUDIX_hydrolase_CS"/>
</dbReference>
<dbReference type="RefSeq" id="WP_021284726.1">
    <property type="nucleotide sequence ID" value="NZ_JAGGLL010000047.1"/>
</dbReference>
<comment type="cofactor">
    <cofactor evidence="1">
        <name>Mg(2+)</name>
        <dbReference type="ChEBI" id="CHEBI:18420"/>
    </cofactor>
</comment>
<name>A0ABS4K8C6_9CLOT</name>
<dbReference type="SUPFAM" id="SSF55811">
    <property type="entry name" value="Nudix"/>
    <property type="match status" value="1"/>
</dbReference>
<dbReference type="InterPro" id="IPR000086">
    <property type="entry name" value="NUDIX_hydrolase_dom"/>
</dbReference>